<feature type="region of interest" description="Disordered" evidence="1">
    <location>
        <begin position="77"/>
        <end position="99"/>
    </location>
</feature>
<evidence type="ECO:0000313" key="2">
    <source>
        <dbReference type="EMBL" id="CAI5786707.1"/>
    </source>
</evidence>
<evidence type="ECO:0000313" key="3">
    <source>
        <dbReference type="Proteomes" id="UP001178461"/>
    </source>
</evidence>
<organism evidence="2 3">
    <name type="scientific">Podarcis lilfordi</name>
    <name type="common">Lilford's wall lizard</name>
    <dbReference type="NCBI Taxonomy" id="74358"/>
    <lineage>
        <taxon>Eukaryota</taxon>
        <taxon>Metazoa</taxon>
        <taxon>Chordata</taxon>
        <taxon>Craniata</taxon>
        <taxon>Vertebrata</taxon>
        <taxon>Euteleostomi</taxon>
        <taxon>Lepidosauria</taxon>
        <taxon>Squamata</taxon>
        <taxon>Bifurcata</taxon>
        <taxon>Unidentata</taxon>
        <taxon>Episquamata</taxon>
        <taxon>Laterata</taxon>
        <taxon>Lacertibaenia</taxon>
        <taxon>Lacertidae</taxon>
        <taxon>Podarcis</taxon>
    </lineage>
</organism>
<sequence>MPSAASTTVPSLGLAQPSPPEISLLPQIYAQAHPSPSLLSPSLPDLRLLTGPSGLPQCQPQTAWWGVGCLWGQRLHSERPRTSEPHPTLVSLGAEVEGL</sequence>
<proteinExistence type="predicted"/>
<dbReference type="AlphaFoldDB" id="A0AA35KYP9"/>
<evidence type="ECO:0000256" key="1">
    <source>
        <dbReference type="SAM" id="MobiDB-lite"/>
    </source>
</evidence>
<protein>
    <submittedName>
        <fullName evidence="2">Uncharacterized protein</fullName>
    </submittedName>
</protein>
<accession>A0AA35KYP9</accession>
<dbReference type="Proteomes" id="UP001178461">
    <property type="component" value="Chromosome 10"/>
</dbReference>
<name>A0AA35KYP9_9SAUR</name>
<gene>
    <name evidence="2" type="ORF">PODLI_1B013259</name>
</gene>
<keyword evidence="3" id="KW-1185">Reference proteome</keyword>
<dbReference type="EMBL" id="OX395135">
    <property type="protein sequence ID" value="CAI5786707.1"/>
    <property type="molecule type" value="Genomic_DNA"/>
</dbReference>
<reference evidence="2" key="1">
    <citation type="submission" date="2022-12" db="EMBL/GenBank/DDBJ databases">
        <authorList>
            <person name="Alioto T."/>
            <person name="Alioto T."/>
            <person name="Gomez Garrido J."/>
        </authorList>
    </citation>
    <scope>NUCLEOTIDE SEQUENCE</scope>
</reference>